<dbReference type="Proteomes" id="UP000218272">
    <property type="component" value="Chromosome SCLO_1"/>
</dbReference>
<accession>A0A1E1EYA3</accession>
<organism evidence="1 2">
    <name type="scientific">Sphingobium cloacae</name>
    <dbReference type="NCBI Taxonomy" id="120107"/>
    <lineage>
        <taxon>Bacteria</taxon>
        <taxon>Pseudomonadati</taxon>
        <taxon>Pseudomonadota</taxon>
        <taxon>Alphaproteobacteria</taxon>
        <taxon>Sphingomonadales</taxon>
        <taxon>Sphingomonadaceae</taxon>
        <taxon>Sphingobium</taxon>
    </lineage>
</organism>
<protein>
    <submittedName>
        <fullName evidence="1">Uncharacterized protein</fullName>
    </submittedName>
</protein>
<dbReference type="RefSeq" id="WP_066516545.1">
    <property type="nucleotide sequence ID" value="NZ_AP017655.1"/>
</dbReference>
<dbReference type="AlphaFoldDB" id="A0A1E1EYA3"/>
<sequence>MNPIALSSPVRLSEVHGLITAAARCWRTARDQRAKVQQRLYTLVIDQDCGMLAPVLNGLLTLYETALGRPIVVGGTRLSLDEQALLGIFDGAHDQHRAMRCSEGMAAAFSCAVRSARIMIAKVLADRIEPCGPSLLSPTSAIPMAGERLFDWKNDERPEPAIRSALSGLIPSGSK</sequence>
<name>A0A1E1EYA3_9SPHN</name>
<dbReference type="OrthoDB" id="7507791at2"/>
<evidence type="ECO:0000313" key="1">
    <source>
        <dbReference type="EMBL" id="BAV63246.1"/>
    </source>
</evidence>
<keyword evidence="2" id="KW-1185">Reference proteome</keyword>
<proteinExistence type="predicted"/>
<dbReference type="KEGG" id="sclo:SCLO_1002060"/>
<evidence type="ECO:0000313" key="2">
    <source>
        <dbReference type="Proteomes" id="UP000218272"/>
    </source>
</evidence>
<dbReference type="EMBL" id="AP017655">
    <property type="protein sequence ID" value="BAV63246.1"/>
    <property type="molecule type" value="Genomic_DNA"/>
</dbReference>
<gene>
    <name evidence="1" type="ORF">SCLO_1002060</name>
</gene>
<reference evidence="1 2" key="1">
    <citation type="submission" date="2016-10" db="EMBL/GenBank/DDBJ databases">
        <title>Complete Genome Sequence of the Nonylphenol-Degrading Bacterium Sphingobium cloacae JCM 10874T.</title>
        <authorList>
            <person name="Ootsuka M."/>
            <person name="Nishizawa T."/>
            <person name="Ohta H."/>
        </authorList>
    </citation>
    <scope>NUCLEOTIDE SEQUENCE [LARGE SCALE GENOMIC DNA]</scope>
    <source>
        <strain evidence="1 2">JCM 10874</strain>
    </source>
</reference>